<dbReference type="AlphaFoldDB" id="A0A3A9J5X8"/>
<dbReference type="Proteomes" id="UP000274097">
    <property type="component" value="Unassembled WGS sequence"/>
</dbReference>
<evidence type="ECO:0000256" key="2">
    <source>
        <dbReference type="ARBA" id="ARBA00023125"/>
    </source>
</evidence>
<dbReference type="Proteomes" id="UP000278036">
    <property type="component" value="Unassembled WGS sequence"/>
</dbReference>
<dbReference type="InterPro" id="IPR036390">
    <property type="entry name" value="WH_DNA-bd_sf"/>
</dbReference>
<keyword evidence="8" id="KW-1185">Reference proteome</keyword>
<gene>
    <name evidence="6" type="ORF">D6Z83_18865</name>
    <name evidence="7" type="ORF">EBE87_26070</name>
</gene>
<dbReference type="InterPro" id="IPR002577">
    <property type="entry name" value="HTH_HxlR"/>
</dbReference>
<protein>
    <submittedName>
        <fullName evidence="6">Transcriptional regulator</fullName>
    </submittedName>
</protein>
<evidence type="ECO:0000313" key="8">
    <source>
        <dbReference type="Proteomes" id="UP000274097"/>
    </source>
</evidence>
<proteinExistence type="predicted"/>
<evidence type="ECO:0000259" key="5">
    <source>
        <dbReference type="PROSITE" id="PS51118"/>
    </source>
</evidence>
<evidence type="ECO:0000313" key="6">
    <source>
        <dbReference type="EMBL" id="RKK02617.1"/>
    </source>
</evidence>
<dbReference type="EMBL" id="RAQU01000139">
    <property type="protein sequence ID" value="RKK02617.1"/>
    <property type="molecule type" value="Genomic_DNA"/>
</dbReference>
<comment type="caution">
    <text evidence="6">The sequence shown here is derived from an EMBL/GenBank/DDBJ whole genome shotgun (WGS) entry which is preliminary data.</text>
</comment>
<feature type="compositionally biased region" description="Polar residues" evidence="4">
    <location>
        <begin position="147"/>
        <end position="157"/>
    </location>
</feature>
<keyword evidence="2" id="KW-0238">DNA-binding</keyword>
<feature type="region of interest" description="Disordered" evidence="4">
    <location>
        <begin position="123"/>
        <end position="157"/>
    </location>
</feature>
<evidence type="ECO:0000313" key="7">
    <source>
        <dbReference type="EMBL" id="RMI15375.1"/>
    </source>
</evidence>
<reference evidence="6 9" key="1">
    <citation type="submission" date="2018-09" db="EMBL/GenBank/DDBJ databases">
        <title>Roseomonas sp. nov., isolated from feces of Tibetan antelopes in the Qinghai-Tibet plateau, China.</title>
        <authorList>
            <person name="Tian Z."/>
        </authorList>
    </citation>
    <scope>NUCLEOTIDE SEQUENCE [LARGE SCALE GENOMIC DNA]</scope>
    <source>
        <strain evidence="7 8">Z23</strain>
        <strain evidence="6 9">Z24</strain>
    </source>
</reference>
<evidence type="ECO:0000256" key="4">
    <source>
        <dbReference type="SAM" id="MobiDB-lite"/>
    </source>
</evidence>
<evidence type="ECO:0000313" key="9">
    <source>
        <dbReference type="Proteomes" id="UP000278036"/>
    </source>
</evidence>
<dbReference type="PANTHER" id="PTHR33204">
    <property type="entry name" value="TRANSCRIPTIONAL REGULATOR, MARR FAMILY"/>
    <property type="match status" value="1"/>
</dbReference>
<dbReference type="InParanoid" id="A0A3A9J5X8"/>
<dbReference type="Pfam" id="PF01638">
    <property type="entry name" value="HxlR"/>
    <property type="match status" value="1"/>
</dbReference>
<keyword evidence="1" id="KW-0805">Transcription regulation</keyword>
<dbReference type="GO" id="GO:0003677">
    <property type="term" value="F:DNA binding"/>
    <property type="evidence" value="ECO:0007669"/>
    <property type="project" value="UniProtKB-KW"/>
</dbReference>
<evidence type="ECO:0000256" key="3">
    <source>
        <dbReference type="ARBA" id="ARBA00023163"/>
    </source>
</evidence>
<dbReference type="InterPro" id="IPR036388">
    <property type="entry name" value="WH-like_DNA-bd_sf"/>
</dbReference>
<organism evidence="6 9">
    <name type="scientific">Teichococcus wenyumeiae</name>
    <dbReference type="NCBI Taxonomy" id="2478470"/>
    <lineage>
        <taxon>Bacteria</taxon>
        <taxon>Pseudomonadati</taxon>
        <taxon>Pseudomonadota</taxon>
        <taxon>Alphaproteobacteria</taxon>
        <taxon>Acetobacterales</taxon>
        <taxon>Roseomonadaceae</taxon>
        <taxon>Roseomonas</taxon>
    </lineage>
</organism>
<dbReference type="OrthoDB" id="9782219at2"/>
<evidence type="ECO:0000256" key="1">
    <source>
        <dbReference type="ARBA" id="ARBA00023015"/>
    </source>
</evidence>
<accession>A0A3A9J5X8</accession>
<dbReference type="PANTHER" id="PTHR33204:SF18">
    <property type="entry name" value="TRANSCRIPTIONAL REGULATORY PROTEIN"/>
    <property type="match status" value="1"/>
</dbReference>
<dbReference type="SUPFAM" id="SSF46785">
    <property type="entry name" value="Winged helix' DNA-binding domain"/>
    <property type="match status" value="1"/>
</dbReference>
<dbReference type="Gene3D" id="1.10.10.10">
    <property type="entry name" value="Winged helix-like DNA-binding domain superfamily/Winged helix DNA-binding domain"/>
    <property type="match status" value="1"/>
</dbReference>
<keyword evidence="3" id="KW-0804">Transcription</keyword>
<sequence length="157" mass="17138">MVKRVSMSGAECPVARALDAIGDWWSLLIVRDAFDGVRRFSEFQKGLGIAKGILSGRLRHLVAVGVLEQAPASDTSAYGEYVLTEKGRSLFLVIVALRQWGEANLFAPGERHSTLVENDGLTPVPPIELRSSAGQKLDPRDTRIRKVSQSQGGQRLP</sequence>
<dbReference type="PROSITE" id="PS51118">
    <property type="entry name" value="HTH_HXLR"/>
    <property type="match status" value="1"/>
</dbReference>
<dbReference type="EMBL" id="RFLX01000060">
    <property type="protein sequence ID" value="RMI15375.1"/>
    <property type="molecule type" value="Genomic_DNA"/>
</dbReference>
<name>A0A3A9J5X8_9PROT</name>
<feature type="domain" description="HTH hxlR-type" evidence="5">
    <location>
        <begin position="12"/>
        <end position="109"/>
    </location>
</feature>